<evidence type="ECO:0000256" key="8">
    <source>
        <dbReference type="ARBA" id="ARBA00023034"/>
    </source>
</evidence>
<evidence type="ECO:0000256" key="6">
    <source>
        <dbReference type="ARBA" id="ARBA00022723"/>
    </source>
</evidence>
<comment type="pathway">
    <text evidence="3 11">Protein modification; protein glycosylation.</text>
</comment>
<dbReference type="InterPro" id="IPR035992">
    <property type="entry name" value="Ricin_B-like_lectins"/>
</dbReference>
<evidence type="ECO:0000256" key="9">
    <source>
        <dbReference type="ARBA" id="ARBA00023157"/>
    </source>
</evidence>
<keyword evidence="4 11" id="KW-0328">Glycosyltransferase</keyword>
<dbReference type="EC" id="2.4.1.-" evidence="11"/>
<evidence type="ECO:0000313" key="14">
    <source>
        <dbReference type="Proteomes" id="UP000694888"/>
    </source>
</evidence>
<gene>
    <name evidence="15" type="primary">LOC101847321</name>
</gene>
<feature type="domain" description="Ricin B lectin" evidence="13">
    <location>
        <begin position="482"/>
        <end position="599"/>
    </location>
</feature>
<evidence type="ECO:0000259" key="12">
    <source>
        <dbReference type="Pfam" id="PF00535"/>
    </source>
</evidence>
<dbReference type="SUPFAM" id="SSF50370">
    <property type="entry name" value="Ricin B-like lectins"/>
    <property type="match status" value="1"/>
</dbReference>
<keyword evidence="9 11" id="KW-1015">Disulfide bond</keyword>
<keyword evidence="10 11" id="KW-0464">Manganese</keyword>
<evidence type="ECO:0000256" key="7">
    <source>
        <dbReference type="ARBA" id="ARBA00022734"/>
    </source>
</evidence>
<dbReference type="PANTHER" id="PTHR11675">
    <property type="entry name" value="N-ACETYLGALACTOSAMINYLTRANSFERASE"/>
    <property type="match status" value="1"/>
</dbReference>
<dbReference type="InterPro" id="IPR000772">
    <property type="entry name" value="Ricin_B_lectin"/>
</dbReference>
<comment type="cofactor">
    <cofactor evidence="1 11">
        <name>Mn(2+)</name>
        <dbReference type="ChEBI" id="CHEBI:29035"/>
    </cofactor>
</comment>
<dbReference type="Proteomes" id="UP000694888">
    <property type="component" value="Unplaced"/>
</dbReference>
<keyword evidence="8 11" id="KW-0333">Golgi apparatus</keyword>
<keyword evidence="7 11" id="KW-0430">Lectin</keyword>
<proteinExistence type="inferred from homology"/>
<organism evidence="14 15">
    <name type="scientific">Aplysia californica</name>
    <name type="common">California sea hare</name>
    <dbReference type="NCBI Taxonomy" id="6500"/>
    <lineage>
        <taxon>Eukaryota</taxon>
        <taxon>Metazoa</taxon>
        <taxon>Spiralia</taxon>
        <taxon>Lophotrochozoa</taxon>
        <taxon>Mollusca</taxon>
        <taxon>Gastropoda</taxon>
        <taxon>Heterobranchia</taxon>
        <taxon>Euthyneura</taxon>
        <taxon>Tectipleura</taxon>
        <taxon>Aplysiida</taxon>
        <taxon>Aplysioidea</taxon>
        <taxon>Aplysiidae</taxon>
        <taxon>Aplysia</taxon>
    </lineage>
</organism>
<dbReference type="Gene3D" id="3.90.550.10">
    <property type="entry name" value="Spore Coat Polysaccharide Biosynthesis Protein SpsA, Chain A"/>
    <property type="match status" value="1"/>
</dbReference>
<dbReference type="Pfam" id="PF00535">
    <property type="entry name" value="Glycos_transf_2"/>
    <property type="match status" value="1"/>
</dbReference>
<dbReference type="GeneID" id="101847321"/>
<dbReference type="Pfam" id="PF00652">
    <property type="entry name" value="Ricin_B_lectin"/>
    <property type="match status" value="1"/>
</dbReference>
<dbReference type="SUPFAM" id="SSF53448">
    <property type="entry name" value="Nucleotide-diphospho-sugar transferases"/>
    <property type="match status" value="1"/>
</dbReference>
<evidence type="ECO:0000259" key="13">
    <source>
        <dbReference type="Pfam" id="PF00652"/>
    </source>
</evidence>
<evidence type="ECO:0000256" key="2">
    <source>
        <dbReference type="ARBA" id="ARBA00004323"/>
    </source>
</evidence>
<comment type="similarity">
    <text evidence="11">Belongs to the glycosyltransferase 2 family. GalNAc-T subfamily.</text>
</comment>
<feature type="domain" description="Glycosyltransferase 2-like" evidence="12">
    <location>
        <begin position="169"/>
        <end position="324"/>
    </location>
</feature>
<dbReference type="InterPro" id="IPR029044">
    <property type="entry name" value="Nucleotide-diphossugar_trans"/>
</dbReference>
<dbReference type="RefSeq" id="XP_005094680.1">
    <property type="nucleotide sequence ID" value="XM_005094623.3"/>
</dbReference>
<keyword evidence="14" id="KW-1185">Reference proteome</keyword>
<evidence type="ECO:0000256" key="4">
    <source>
        <dbReference type="ARBA" id="ARBA00022676"/>
    </source>
</evidence>
<dbReference type="InterPro" id="IPR001173">
    <property type="entry name" value="Glyco_trans_2-like"/>
</dbReference>
<evidence type="ECO:0000256" key="5">
    <source>
        <dbReference type="ARBA" id="ARBA00022679"/>
    </source>
</evidence>
<evidence type="ECO:0000256" key="3">
    <source>
        <dbReference type="ARBA" id="ARBA00004922"/>
    </source>
</evidence>
<reference evidence="15" key="1">
    <citation type="submission" date="2025-08" db="UniProtKB">
        <authorList>
            <consortium name="RefSeq"/>
        </authorList>
    </citation>
    <scope>IDENTIFICATION</scope>
</reference>
<evidence type="ECO:0000256" key="1">
    <source>
        <dbReference type="ARBA" id="ARBA00001936"/>
    </source>
</evidence>
<protein>
    <recommendedName>
        <fullName evidence="11">Polypeptide N-acetylgalactosaminyltransferase</fullName>
        <ecNumber evidence="11">2.4.1.-</ecNumber>
    </recommendedName>
    <alternativeName>
        <fullName evidence="11">Protein-UDP acetylgalactosaminyltransferase</fullName>
    </alternativeName>
</protein>
<keyword evidence="5 11" id="KW-0808">Transferase</keyword>
<name>A0ABM0JIV5_APLCA</name>
<sequence length="618" mass="71399">MRVHPRRLILVAAAAALCLLCGIIVYTRTRVSSTRLTNSIQGKLQFRQVEVKSFFNPKSSDIFWTQHSGIQRKPISKLRGKISGDFSADTSNMEVDTEDEVEMQNKSHGADLEWSALMDSQRMDVQTAREKFNLNIQTSDMIPLNREVPDSRPKGCRLLQYPSILPTTSVVIPFHNEWPSVILRTVYSLINRTPRQLLKEIILVDDASDINILKTRFRNYLDWNFPPGLVKLIRLPEREGLIRARLEGLRQVTGEVVSFFDSHMEVNERWLEPLLNEIVKNRQTIAMGQLDYINHDTFTYDFYEGYRTRYGFRWDMQFFETFFRPDQLKGKKETDPLPGVLMVGPGFAVDVNYFKHIGAYDGGMKIWGGENIELAWRAWMCGGQLLHVPCSKIGHVERSQPYTFPEGRLRTEMVNYKRAADVWLGDYRQYVYTMFPGMKALDPGSLSERNLYKNRLQCHNFTWFLENIWPELLPYQENSKHWGQVKSASSEACLDNDDYVFQAAKPLRVNHCELNIKTQGFALMKDGRLRTTLHCVVAKAEGADLVPYIENCFLAPPQKWAYSKHRQLVLEIPRLCLQVLSRAQLAFLPCDPAEKAQKWLFETAGILESLKDEAEDYG</sequence>
<comment type="subcellular location">
    <subcellularLocation>
        <location evidence="2 11">Golgi apparatus membrane</location>
        <topology evidence="2 11">Single-pass type II membrane protein</topology>
    </subcellularLocation>
</comment>
<evidence type="ECO:0000256" key="11">
    <source>
        <dbReference type="RuleBase" id="RU361242"/>
    </source>
</evidence>
<dbReference type="Gene3D" id="2.80.10.50">
    <property type="match status" value="1"/>
</dbReference>
<accession>A0ABM0JIV5</accession>
<dbReference type="PANTHER" id="PTHR11675:SF68">
    <property type="entry name" value="N-ACETYLGALACTOSAMINYLTRANSFERASE 7"/>
    <property type="match status" value="1"/>
</dbReference>
<evidence type="ECO:0000313" key="15">
    <source>
        <dbReference type="RefSeq" id="XP_005094680.1"/>
    </source>
</evidence>
<keyword evidence="6" id="KW-0479">Metal-binding</keyword>
<dbReference type="PROSITE" id="PS50231">
    <property type="entry name" value="RICIN_B_LECTIN"/>
    <property type="match status" value="1"/>
</dbReference>
<evidence type="ECO:0000256" key="10">
    <source>
        <dbReference type="ARBA" id="ARBA00023211"/>
    </source>
</evidence>